<dbReference type="GeneID" id="3873087"/>
<dbReference type="AlphaFoldDB" id="Q7RY58"/>
<dbReference type="Pfam" id="PF04676">
    <property type="entry name" value="CwfJ_C_2"/>
    <property type="match status" value="1"/>
</dbReference>
<feature type="compositionally biased region" description="Basic and acidic residues" evidence="2">
    <location>
        <begin position="225"/>
        <end position="239"/>
    </location>
</feature>
<feature type="compositionally biased region" description="Basic and acidic residues" evidence="2">
    <location>
        <begin position="116"/>
        <end position="130"/>
    </location>
</feature>
<evidence type="ECO:0000256" key="1">
    <source>
        <dbReference type="ARBA" id="ARBA00006795"/>
    </source>
</evidence>
<evidence type="ECO:0000259" key="4">
    <source>
        <dbReference type="Pfam" id="PF04677"/>
    </source>
</evidence>
<evidence type="ECO:0000259" key="3">
    <source>
        <dbReference type="Pfam" id="PF04676"/>
    </source>
</evidence>
<dbReference type="KEGG" id="ncr:NCU04505"/>
<reference evidence="5 6" key="1">
    <citation type="journal article" date="2003" name="Nature">
        <title>The genome sequence of the filamentous fungus Neurospora crassa.</title>
        <authorList>
            <person name="Galagan J.E."/>
            <person name="Calvo S.E."/>
            <person name="Borkovich K.A."/>
            <person name="Selker E.U."/>
            <person name="Read N.D."/>
            <person name="Jaffe D."/>
            <person name="FitzHugh W."/>
            <person name="Ma L.J."/>
            <person name="Smirnov S."/>
            <person name="Purcell S."/>
            <person name="Rehman B."/>
            <person name="Elkins T."/>
            <person name="Engels R."/>
            <person name="Wang S."/>
            <person name="Nielsen C.B."/>
            <person name="Butler J."/>
            <person name="Endrizzi M."/>
            <person name="Qui D."/>
            <person name="Ianakiev P."/>
            <person name="Bell-Pedersen D."/>
            <person name="Nelson M.A."/>
            <person name="Werner-Washburne M."/>
            <person name="Selitrennikoff C.P."/>
            <person name="Kinsey J.A."/>
            <person name="Braun E.L."/>
            <person name="Zelter A."/>
            <person name="Schulte U."/>
            <person name="Kothe G.O."/>
            <person name="Jedd G."/>
            <person name="Mewes W."/>
            <person name="Staben C."/>
            <person name="Marcotte E."/>
            <person name="Greenberg D."/>
            <person name="Roy A."/>
            <person name="Foley K."/>
            <person name="Naylor J."/>
            <person name="Stange-Thomann N."/>
            <person name="Barrett R."/>
            <person name="Gnerre S."/>
            <person name="Kamal M."/>
            <person name="Kamvysselis M."/>
            <person name="Mauceli E."/>
            <person name="Bielke C."/>
            <person name="Rudd S."/>
            <person name="Frishman D."/>
            <person name="Krystofova S."/>
            <person name="Rasmussen C."/>
            <person name="Metzenberg R.L."/>
            <person name="Perkins D.D."/>
            <person name="Kroken S."/>
            <person name="Cogoni C."/>
            <person name="Macino G."/>
            <person name="Catcheside D."/>
            <person name="Li W."/>
            <person name="Pratt R.J."/>
            <person name="Osmani S.A."/>
            <person name="DeSouza C.P."/>
            <person name="Glass L."/>
            <person name="Orbach M.J."/>
            <person name="Berglund J.A."/>
            <person name="Voelker R."/>
            <person name="Yarden O."/>
            <person name="Plamann M."/>
            <person name="Seiler S."/>
            <person name="Dunlap J."/>
            <person name="Radford A."/>
            <person name="Aramayo R."/>
            <person name="Natvig D.O."/>
            <person name="Alex L.A."/>
            <person name="Mannhaupt G."/>
            <person name="Ebbole D.J."/>
            <person name="Freitag M."/>
            <person name="Paulsen I."/>
            <person name="Sachs M.S."/>
            <person name="Lander E.S."/>
            <person name="Nusbaum C."/>
            <person name="Birren B."/>
        </authorList>
    </citation>
    <scope>NUCLEOTIDE SEQUENCE [LARGE SCALE GENOMIC DNA]</scope>
    <source>
        <strain evidence="6">ATCC 24698 / 74-OR23-1A / CBS 708.71 / DSM 1257 / FGSC 987</strain>
    </source>
</reference>
<feature type="domain" description="Cwf19-like C-terminal" evidence="4">
    <location>
        <begin position="510"/>
        <end position="638"/>
    </location>
</feature>
<dbReference type="PANTHER" id="PTHR12072:SF5">
    <property type="entry name" value="CWF19-LIKE PROTEIN 2"/>
    <property type="match status" value="1"/>
</dbReference>
<name>Q7RY58_NEUCR</name>
<dbReference type="InterPro" id="IPR006768">
    <property type="entry name" value="Cwf19-like_C_dom-1"/>
</dbReference>
<feature type="compositionally biased region" description="Basic and acidic residues" evidence="2">
    <location>
        <begin position="1"/>
        <end position="26"/>
    </location>
</feature>
<dbReference type="GO" id="GO:0071014">
    <property type="term" value="C:post-mRNA release spliceosomal complex"/>
    <property type="evidence" value="ECO:0000318"/>
    <property type="project" value="GO_Central"/>
</dbReference>
<dbReference type="STRING" id="367110.Q7RY58"/>
<dbReference type="HOGENOM" id="CLU_015540_2_1_1"/>
<dbReference type="VEuPathDB" id="FungiDB:NCU04505"/>
<feature type="compositionally biased region" description="Basic and acidic residues" evidence="2">
    <location>
        <begin position="304"/>
        <end position="334"/>
    </location>
</feature>
<evidence type="ECO:0000313" key="6">
    <source>
        <dbReference type="Proteomes" id="UP000001805"/>
    </source>
</evidence>
<dbReference type="InterPro" id="IPR040194">
    <property type="entry name" value="Cwf19-like"/>
</dbReference>
<evidence type="ECO:0000313" key="5">
    <source>
        <dbReference type="EMBL" id="EAA27680.1"/>
    </source>
</evidence>
<feature type="compositionally biased region" description="Basic residues" evidence="2">
    <location>
        <begin position="27"/>
        <end position="39"/>
    </location>
</feature>
<dbReference type="Proteomes" id="UP000001805">
    <property type="component" value="Chromosome 4, Linkage Group IV"/>
</dbReference>
<dbReference type="Pfam" id="PF04677">
    <property type="entry name" value="CwfJ_C_1"/>
    <property type="match status" value="1"/>
</dbReference>
<feature type="compositionally biased region" description="Basic and acidic residues" evidence="2">
    <location>
        <begin position="195"/>
        <end position="210"/>
    </location>
</feature>
<dbReference type="PaxDb" id="5141-EFNCRP00000005176"/>
<dbReference type="GO" id="GO:0000398">
    <property type="term" value="P:mRNA splicing, via spliceosome"/>
    <property type="evidence" value="ECO:0000318"/>
    <property type="project" value="GO_Central"/>
</dbReference>
<feature type="compositionally biased region" description="Basic and acidic residues" evidence="2">
    <location>
        <begin position="98"/>
        <end position="108"/>
    </location>
</feature>
<dbReference type="RefSeq" id="XP_956916.1">
    <property type="nucleotide sequence ID" value="XM_951823.3"/>
</dbReference>
<feature type="domain" description="Cwf19-like protein C-terminal" evidence="3">
    <location>
        <begin position="647"/>
        <end position="750"/>
    </location>
</feature>
<dbReference type="OMA" id="FMKCLTR"/>
<comment type="similarity">
    <text evidence="1">Belongs to the CWF19 family.</text>
</comment>
<feature type="compositionally biased region" description="Basic and acidic residues" evidence="2">
    <location>
        <begin position="40"/>
        <end position="70"/>
    </location>
</feature>
<keyword evidence="6" id="KW-1185">Reference proteome</keyword>
<evidence type="ECO:0000256" key="2">
    <source>
        <dbReference type="SAM" id="MobiDB-lite"/>
    </source>
</evidence>
<dbReference type="EMBL" id="CM002239">
    <property type="protein sequence ID" value="EAA27680.1"/>
    <property type="molecule type" value="Genomic_DNA"/>
</dbReference>
<dbReference type="OrthoDB" id="2113965at2759"/>
<dbReference type="InParanoid" id="Q7RY58"/>
<feature type="region of interest" description="Disordered" evidence="2">
    <location>
        <begin position="304"/>
        <end position="342"/>
    </location>
</feature>
<accession>Q7RY58</accession>
<dbReference type="PANTHER" id="PTHR12072">
    <property type="entry name" value="CWF19, CELL CYCLE CONTROL PROTEIN"/>
    <property type="match status" value="1"/>
</dbReference>
<feature type="compositionally biased region" description="Basic and acidic residues" evidence="2">
    <location>
        <begin position="136"/>
        <end position="168"/>
    </location>
</feature>
<dbReference type="InterPro" id="IPR006767">
    <property type="entry name" value="Cwf19-like_C_dom-2"/>
</dbReference>
<sequence>MDSLEDFEKQLAAEREERERAKEKEQRRKHKHHHHHRRDRSSDRDRDRAGNRDKDTERDKDRHRDRDSDRHRSHRSRDDHDEEDDKDGHRHKRSRHSRHDDHHEEESRHRHRHRDRSGDRYSERDREHRSDRRRSTKDTKDLKPTDAKEDLPLPDEEKAPMDVDKPALVRDSWMTAPSAIDVDYVQRGRKRSPSPKKEEPKRVLHAREVNRGLAEMENWSMPVERGVERGQEPPRKREVNYTFGDEGSQWRMTKLKAVYTTAEQTGKTVEEVALERFGSLEEFDEAREEKIEVDRRKLYGEGYAGKEKPTGELYEERVAKMRSQRPESPDREESSPPAQGVIIEDQLQKAPPIDQSTLNRMRAALMKAKLRKAPEAAKLEEEYNAAMAAFQAGNAFQAGSVSGAAVVLDASHNRMLAGPRGEVVAVTNTKRGRERGTVVENEDMSIDDMVREERRTRGQAGGEGLRLAERIAKDAKFDDDLEYLDENAAKLAKRVHKNEASLKNVAVAEYRKLNRILDTCPLCHHEEQVPPKNLPVAPIISLATRVYLTLPTSPELTGAEGGALIVPISHRTNLLECDDDEWEEIRNFQKSLTRLYHEQGREVLFYENAAAPGRRLHAAMMAVPIPWDLGDTAPAFFREAMLSADDEWAQHKKVIDTGKAAREGGMGKLAFRRSIAKEMPYFHVWFNLDGGLGHVVENSERWPRGDLFAREIIGGMLDSEPDVIKRQGRWSRSDERVDGFKKRWRKFDWTRVLTEGA</sequence>
<gene>
    <name evidence="5" type="ORF">NCU04505</name>
</gene>
<feature type="region of interest" description="Disordered" evidence="2">
    <location>
        <begin position="1"/>
        <end position="242"/>
    </location>
</feature>
<dbReference type="SMR" id="Q7RY58"/>
<protein>
    <submittedName>
        <fullName evidence="5">Cell cycle control protein cwf19</fullName>
    </submittedName>
</protein>
<organism evidence="5 6">
    <name type="scientific">Neurospora crassa (strain ATCC 24698 / 74-OR23-1A / CBS 708.71 / DSM 1257 / FGSC 987)</name>
    <dbReference type="NCBI Taxonomy" id="367110"/>
    <lineage>
        <taxon>Eukaryota</taxon>
        <taxon>Fungi</taxon>
        <taxon>Dikarya</taxon>
        <taxon>Ascomycota</taxon>
        <taxon>Pezizomycotina</taxon>
        <taxon>Sordariomycetes</taxon>
        <taxon>Sordariomycetidae</taxon>
        <taxon>Sordariales</taxon>
        <taxon>Sordariaceae</taxon>
        <taxon>Neurospora</taxon>
    </lineage>
</organism>
<proteinExistence type="inferred from homology"/>